<accession>A0ABQ7IGU9</accession>
<organism evidence="3 4">
    <name type="scientific">Botrytis deweyae</name>
    <dbReference type="NCBI Taxonomy" id="2478750"/>
    <lineage>
        <taxon>Eukaryota</taxon>
        <taxon>Fungi</taxon>
        <taxon>Dikarya</taxon>
        <taxon>Ascomycota</taxon>
        <taxon>Pezizomycotina</taxon>
        <taxon>Leotiomycetes</taxon>
        <taxon>Helotiales</taxon>
        <taxon>Sclerotiniaceae</taxon>
        <taxon>Botrytis</taxon>
    </lineage>
</organism>
<dbReference type="EMBL" id="RCSX01000018">
    <property type="protein sequence ID" value="KAF7923705.1"/>
    <property type="molecule type" value="Genomic_DNA"/>
</dbReference>
<proteinExistence type="inferred from homology"/>
<dbReference type="RefSeq" id="XP_038808324.1">
    <property type="nucleotide sequence ID" value="XM_038955146.1"/>
</dbReference>
<evidence type="ECO:0000259" key="2">
    <source>
        <dbReference type="Pfam" id="PF07110"/>
    </source>
</evidence>
<dbReference type="Gene3D" id="3.30.70.100">
    <property type="match status" value="1"/>
</dbReference>
<comment type="similarity">
    <text evidence="1">Belongs to the tpcK family.</text>
</comment>
<dbReference type="InterPro" id="IPR009799">
    <property type="entry name" value="EthD_dom"/>
</dbReference>
<keyword evidence="4" id="KW-1185">Reference proteome</keyword>
<dbReference type="Proteomes" id="UP000783213">
    <property type="component" value="Unassembled WGS sequence"/>
</dbReference>
<evidence type="ECO:0000256" key="1">
    <source>
        <dbReference type="ARBA" id="ARBA00005986"/>
    </source>
</evidence>
<name>A0ABQ7IGU9_9HELO</name>
<reference evidence="3 4" key="1">
    <citation type="journal article" date="2020" name="Genome Biol. Evol.">
        <title>Comparative genomics of Sclerotiniaceae.</title>
        <authorList>
            <person name="Valero Jimenez C.A."/>
            <person name="Steentjes M."/>
            <person name="Scholten O.E."/>
            <person name="Van Kan J.A.L."/>
        </authorList>
    </citation>
    <scope>NUCLEOTIDE SEQUENCE [LARGE SCALE GENOMIC DNA]</scope>
    <source>
        <strain evidence="3 4">B1</strain>
    </source>
</reference>
<protein>
    <recommendedName>
        <fullName evidence="2">EthD domain-containing protein</fullName>
    </recommendedName>
</protein>
<sequence length="183" mass="20301">MFSPSPNSKPKPRSFLAPLKRNPAMSKEAFSKHWVTEHAQVVLPYFLDACVESYVQIHGPLSMSSSAPPDSNPNNPIAVLQKEIEAGESDGCFEFIGPPDTSKATPEPAWKAAYYHDIIVSDELKLLVSEASEHVKIIEKTGIVTGERNAIIENGKSKIETNKDVMSVWEEYKRKGEEESSKI</sequence>
<comment type="caution">
    <text evidence="3">The sequence shown here is derived from an EMBL/GenBank/DDBJ whole genome shotgun (WGS) entry which is preliminary data.</text>
</comment>
<gene>
    <name evidence="3" type="ORF">EAE98_007523</name>
</gene>
<dbReference type="Pfam" id="PF07110">
    <property type="entry name" value="EthD"/>
    <property type="match status" value="1"/>
</dbReference>
<feature type="domain" description="EthD" evidence="2">
    <location>
        <begin position="23"/>
        <end position="123"/>
    </location>
</feature>
<dbReference type="GeneID" id="62234296"/>
<evidence type="ECO:0000313" key="3">
    <source>
        <dbReference type="EMBL" id="KAF7923705.1"/>
    </source>
</evidence>
<evidence type="ECO:0000313" key="4">
    <source>
        <dbReference type="Proteomes" id="UP000783213"/>
    </source>
</evidence>